<comment type="caution">
    <text evidence="1">The sequence shown here is derived from an EMBL/GenBank/DDBJ whole genome shotgun (WGS) entry which is preliminary data.</text>
</comment>
<dbReference type="AlphaFoldDB" id="A0A0F9CB39"/>
<dbReference type="InterPro" id="IPR029063">
    <property type="entry name" value="SAM-dependent_MTases_sf"/>
</dbReference>
<proteinExistence type="predicted"/>
<gene>
    <name evidence="1" type="ORF">LCGC14_2343790</name>
</gene>
<organism evidence="1">
    <name type="scientific">marine sediment metagenome</name>
    <dbReference type="NCBI Taxonomy" id="412755"/>
    <lineage>
        <taxon>unclassified sequences</taxon>
        <taxon>metagenomes</taxon>
        <taxon>ecological metagenomes</taxon>
    </lineage>
</organism>
<protein>
    <recommendedName>
        <fullName evidence="2">Methyltransferase FkbM domain-containing protein</fullName>
    </recommendedName>
</protein>
<dbReference type="Gene3D" id="3.40.50.150">
    <property type="entry name" value="Vaccinia Virus protein VP39"/>
    <property type="match status" value="1"/>
</dbReference>
<feature type="non-terminal residue" evidence="1">
    <location>
        <position position="97"/>
    </location>
</feature>
<accession>A0A0F9CB39</accession>
<dbReference type="SUPFAM" id="SSF53335">
    <property type="entry name" value="S-adenosyl-L-methionine-dependent methyltransferases"/>
    <property type="match status" value="1"/>
</dbReference>
<dbReference type="EMBL" id="LAZR01033964">
    <property type="protein sequence ID" value="KKL46613.1"/>
    <property type="molecule type" value="Genomic_DNA"/>
</dbReference>
<evidence type="ECO:0000313" key="1">
    <source>
        <dbReference type="EMBL" id="KKL46613.1"/>
    </source>
</evidence>
<reference evidence="1" key="1">
    <citation type="journal article" date="2015" name="Nature">
        <title>Complex archaea that bridge the gap between prokaryotes and eukaryotes.</title>
        <authorList>
            <person name="Spang A."/>
            <person name="Saw J.H."/>
            <person name="Jorgensen S.L."/>
            <person name="Zaremba-Niedzwiedzka K."/>
            <person name="Martijn J."/>
            <person name="Lind A.E."/>
            <person name="van Eijk R."/>
            <person name="Schleper C."/>
            <person name="Guy L."/>
            <person name="Ettema T.J."/>
        </authorList>
    </citation>
    <scope>NUCLEOTIDE SEQUENCE</scope>
</reference>
<sequence length="97" mass="11233">MELVELFDKHKCDKGSLKHRYDRVYALALDPLRNISFRMLEIGIFKGNSTEAFVEYCPQVDIVGVDIFTRVKMKNVPILNHPRVYGCKCDSLQKPTE</sequence>
<evidence type="ECO:0008006" key="2">
    <source>
        <dbReference type="Google" id="ProtNLM"/>
    </source>
</evidence>
<name>A0A0F9CB39_9ZZZZ</name>